<dbReference type="Pfam" id="PF17930">
    <property type="entry name" value="LpxI_N"/>
    <property type="match status" value="1"/>
</dbReference>
<dbReference type="PANTHER" id="PTHR39962:SF1">
    <property type="entry name" value="LPXI FAMILY PROTEIN"/>
    <property type="match status" value="1"/>
</dbReference>
<dbReference type="InterPro" id="IPR010415">
    <property type="entry name" value="LpxI_C"/>
</dbReference>
<evidence type="ECO:0008006" key="6">
    <source>
        <dbReference type="Google" id="ProtNLM"/>
    </source>
</evidence>
<dbReference type="PANTHER" id="PTHR39962">
    <property type="entry name" value="BLL4848 PROTEIN"/>
    <property type="match status" value="1"/>
</dbReference>
<dbReference type="Proteomes" id="UP000318017">
    <property type="component" value="Chromosome"/>
</dbReference>
<dbReference type="InterPro" id="IPR041255">
    <property type="entry name" value="LpxI_N"/>
</dbReference>
<dbReference type="InterPro" id="IPR053174">
    <property type="entry name" value="LpxI"/>
</dbReference>
<keyword evidence="5" id="KW-1185">Reference proteome</keyword>
<dbReference type="RefSeq" id="WP_231691179.1">
    <property type="nucleotide sequence ID" value="NZ_CP036298.1"/>
</dbReference>
<dbReference type="Pfam" id="PF06230">
    <property type="entry name" value="LpxI_C"/>
    <property type="match status" value="1"/>
</dbReference>
<proteinExistence type="predicted"/>
<dbReference type="KEGG" id="ahel:Q31a_28030"/>
<feature type="domain" description="LpxI C-terminal" evidence="2">
    <location>
        <begin position="164"/>
        <end position="292"/>
    </location>
</feature>
<dbReference type="Gene3D" id="3.40.140.80">
    <property type="match status" value="1"/>
</dbReference>
<organism evidence="4 5">
    <name type="scientific">Aureliella helgolandensis</name>
    <dbReference type="NCBI Taxonomy" id="2527968"/>
    <lineage>
        <taxon>Bacteria</taxon>
        <taxon>Pseudomonadati</taxon>
        <taxon>Planctomycetota</taxon>
        <taxon>Planctomycetia</taxon>
        <taxon>Pirellulales</taxon>
        <taxon>Pirellulaceae</taxon>
        <taxon>Aureliella</taxon>
    </lineage>
</organism>
<sequence length="338" mass="36778">MERPTDNASLQTSADTPKRVGIIAGWGSFPVEVAQRFRDQGYEVYVAALKGHADERLEEIATKVKWCGVLKLGAQMRFFTQHRVPQIALAGKIFKDRIMYHGYGWIQHFPDLTCLRMFASNFITRTRDACDDTLMSKVVSTYLQRGIEVLSITQIAPHLLAEGGCLTRRKLSRSQNADIQFGWKIARSMGGLDIGQSITVQEQVVLGVEAVEGTDALIARTGNLCPRGGFTLIKVAKPNQDLRFDVPTIGMQTIERMAAAGGTAIAIEAGKTIFVDREATLALANRKGIAIISLVADEIPAAPTGSGATAGVSHRSEPLEPNSSETQIPQMLRSRVAA</sequence>
<name>A0A518G7B8_9BACT</name>
<evidence type="ECO:0000256" key="1">
    <source>
        <dbReference type="SAM" id="MobiDB-lite"/>
    </source>
</evidence>
<feature type="region of interest" description="Disordered" evidence="1">
    <location>
        <begin position="304"/>
        <end position="338"/>
    </location>
</feature>
<feature type="domain" description="LpxI N-terminal" evidence="3">
    <location>
        <begin position="19"/>
        <end position="159"/>
    </location>
</feature>
<dbReference type="EMBL" id="CP036298">
    <property type="protein sequence ID" value="QDV24485.1"/>
    <property type="molecule type" value="Genomic_DNA"/>
</dbReference>
<protein>
    <recommendedName>
        <fullName evidence="6">UDP-2,3-diacylglucosamine pyrophosphatase LpxI</fullName>
    </recommendedName>
</protein>
<evidence type="ECO:0000313" key="4">
    <source>
        <dbReference type="EMBL" id="QDV24485.1"/>
    </source>
</evidence>
<gene>
    <name evidence="4" type="ORF">Q31a_28030</name>
</gene>
<dbReference type="InterPro" id="IPR043167">
    <property type="entry name" value="LpxI_C_sf"/>
</dbReference>
<dbReference type="AlphaFoldDB" id="A0A518G7B8"/>
<evidence type="ECO:0000259" key="3">
    <source>
        <dbReference type="Pfam" id="PF17930"/>
    </source>
</evidence>
<evidence type="ECO:0000313" key="5">
    <source>
        <dbReference type="Proteomes" id="UP000318017"/>
    </source>
</evidence>
<evidence type="ECO:0000259" key="2">
    <source>
        <dbReference type="Pfam" id="PF06230"/>
    </source>
</evidence>
<reference evidence="4 5" key="1">
    <citation type="submission" date="2019-02" db="EMBL/GenBank/DDBJ databases">
        <title>Deep-cultivation of Planctomycetes and their phenomic and genomic characterization uncovers novel biology.</title>
        <authorList>
            <person name="Wiegand S."/>
            <person name="Jogler M."/>
            <person name="Boedeker C."/>
            <person name="Pinto D."/>
            <person name="Vollmers J."/>
            <person name="Rivas-Marin E."/>
            <person name="Kohn T."/>
            <person name="Peeters S.H."/>
            <person name="Heuer A."/>
            <person name="Rast P."/>
            <person name="Oberbeckmann S."/>
            <person name="Bunk B."/>
            <person name="Jeske O."/>
            <person name="Meyerdierks A."/>
            <person name="Storesund J.E."/>
            <person name="Kallscheuer N."/>
            <person name="Luecker S."/>
            <person name="Lage O.M."/>
            <person name="Pohl T."/>
            <person name="Merkel B.J."/>
            <person name="Hornburger P."/>
            <person name="Mueller R.-W."/>
            <person name="Bruemmer F."/>
            <person name="Labrenz M."/>
            <person name="Spormann A.M."/>
            <person name="Op den Camp H."/>
            <person name="Overmann J."/>
            <person name="Amann R."/>
            <person name="Jetten M.S.M."/>
            <person name="Mascher T."/>
            <person name="Medema M.H."/>
            <person name="Devos D.P."/>
            <person name="Kaster A.-K."/>
            <person name="Ovreas L."/>
            <person name="Rohde M."/>
            <person name="Galperin M.Y."/>
            <person name="Jogler C."/>
        </authorList>
    </citation>
    <scope>NUCLEOTIDE SEQUENCE [LARGE SCALE GENOMIC DNA]</scope>
    <source>
        <strain evidence="4 5">Q31a</strain>
    </source>
</reference>
<dbReference type="Gene3D" id="3.40.50.20">
    <property type="match status" value="1"/>
</dbReference>
<accession>A0A518G7B8</accession>